<gene>
    <name evidence="2" type="ORF">C731_2741</name>
</gene>
<reference evidence="2 3" key="1">
    <citation type="journal article" date="2012" name="J. Bacteriol.">
        <title>Genome sequence of Mycobacterium hassiacum DSM 44199, a rare source of heat-stable mycobacterial proteins.</title>
        <authorList>
            <person name="Tiago I."/>
            <person name="Maranha A."/>
            <person name="Mendes V."/>
            <person name="Alarico S."/>
            <person name="Moynihan P.J."/>
            <person name="Clarke A.J."/>
            <person name="Macedo-Ribeiro S."/>
            <person name="Pereira P.J."/>
            <person name="Empadinhas N."/>
        </authorList>
    </citation>
    <scope>NUCLEOTIDE SEQUENCE [LARGE SCALE GENOMIC DNA]</scope>
    <source>
        <strain evidence="3">DSM 44199 / CIP 105218 / JCM 12690 / 3849</strain>
    </source>
</reference>
<dbReference type="Proteomes" id="UP000006265">
    <property type="component" value="Unassembled WGS sequence"/>
</dbReference>
<comment type="caution">
    <text evidence="2">The sequence shown here is derived from an EMBL/GenBank/DDBJ whole genome shotgun (WGS) entry which is preliminary data.</text>
</comment>
<keyword evidence="1" id="KW-0472">Membrane</keyword>
<accession>K5BES8</accession>
<keyword evidence="1" id="KW-1133">Transmembrane helix</keyword>
<dbReference type="PATRIC" id="fig|1122247.3.peg.2632"/>
<organism evidence="2 3">
    <name type="scientific">Mycolicibacterium hassiacum (strain DSM 44199 / CIP 105218 / JCM 12690 / 3849)</name>
    <name type="common">Mycobacterium hassiacum</name>
    <dbReference type="NCBI Taxonomy" id="1122247"/>
    <lineage>
        <taxon>Bacteria</taxon>
        <taxon>Bacillati</taxon>
        <taxon>Actinomycetota</taxon>
        <taxon>Actinomycetes</taxon>
        <taxon>Mycobacteriales</taxon>
        <taxon>Mycobacteriaceae</taxon>
        <taxon>Mycolicibacterium</taxon>
    </lineage>
</organism>
<keyword evidence="3" id="KW-1185">Reference proteome</keyword>
<protein>
    <submittedName>
        <fullName evidence="2">Uncharacterized protein</fullName>
    </submittedName>
</protein>
<evidence type="ECO:0000256" key="1">
    <source>
        <dbReference type="SAM" id="Phobius"/>
    </source>
</evidence>
<evidence type="ECO:0000313" key="3">
    <source>
        <dbReference type="Proteomes" id="UP000006265"/>
    </source>
</evidence>
<dbReference type="EMBL" id="AMRA01000075">
    <property type="protein sequence ID" value="EKF23242.1"/>
    <property type="molecule type" value="Genomic_DNA"/>
</dbReference>
<dbReference type="AlphaFoldDB" id="K5BES8"/>
<sequence length="72" mass="7760">MFAAFTVEHVVVAMYIAQGIGEKSQALNGNWGADWGAGALWFAAVVYFVVSVWLGCLGWRAPRPAPDAHAPR</sequence>
<name>K5BES8_MYCHD</name>
<proteinExistence type="predicted"/>
<keyword evidence="1" id="KW-0812">Transmembrane</keyword>
<evidence type="ECO:0000313" key="2">
    <source>
        <dbReference type="EMBL" id="EKF23242.1"/>
    </source>
</evidence>
<dbReference type="STRING" id="1122247.GCA_000379865_02556"/>
<feature type="transmembrane region" description="Helical" evidence="1">
    <location>
        <begin position="39"/>
        <end position="59"/>
    </location>
</feature>